<feature type="binding site" evidence="9">
    <location>
        <position position="52"/>
    </location>
    <ligand>
        <name>FAD</name>
        <dbReference type="ChEBI" id="CHEBI:57692"/>
    </ligand>
</feature>
<keyword evidence="9" id="KW-0547">Nucleotide-binding</keyword>
<evidence type="ECO:0000256" key="10">
    <source>
        <dbReference type="PIRSR" id="PIRSR000350-4"/>
    </source>
</evidence>
<dbReference type="RefSeq" id="WP_238721875.1">
    <property type="nucleotide sequence ID" value="NZ_JAHQCW010000018.1"/>
</dbReference>
<keyword evidence="4" id="KW-0521">NADP</keyword>
<dbReference type="SUPFAM" id="SSF55424">
    <property type="entry name" value="FAD/NAD-linked reductases, dimerisation (C-terminal) domain"/>
    <property type="match status" value="1"/>
</dbReference>
<dbReference type="Proteomes" id="UP000712157">
    <property type="component" value="Unassembled WGS sequence"/>
</dbReference>
<dbReference type="EMBL" id="JAHQCW010000018">
    <property type="protein sequence ID" value="MBU9737283.1"/>
    <property type="molecule type" value="Genomic_DNA"/>
</dbReference>
<dbReference type="PRINTS" id="PR00368">
    <property type="entry name" value="FADPNR"/>
</dbReference>
<dbReference type="InterPro" id="IPR016156">
    <property type="entry name" value="FAD/NAD-linked_Rdtase_dimer_sf"/>
</dbReference>
<dbReference type="FunFam" id="3.30.390.30:FF:000001">
    <property type="entry name" value="Dihydrolipoyl dehydrogenase"/>
    <property type="match status" value="1"/>
</dbReference>
<gene>
    <name evidence="14" type="ORF">KTH89_12105</name>
</gene>
<keyword evidence="15" id="KW-1185">Reference proteome</keyword>
<evidence type="ECO:0000256" key="1">
    <source>
        <dbReference type="ARBA" id="ARBA00007532"/>
    </source>
</evidence>
<dbReference type="InterPro" id="IPR012999">
    <property type="entry name" value="Pyr_OxRdtase_I_AS"/>
</dbReference>
<keyword evidence="3 9" id="KW-0274">FAD</keyword>
<dbReference type="GO" id="GO:0050660">
    <property type="term" value="F:flavin adenine dinucleotide binding"/>
    <property type="evidence" value="ECO:0007669"/>
    <property type="project" value="TreeGrafter"/>
</dbReference>
<evidence type="ECO:0000256" key="8">
    <source>
        <dbReference type="PIRSR" id="PIRSR000350-2"/>
    </source>
</evidence>
<keyword evidence="7 11" id="KW-0676">Redox-active center</keyword>
<evidence type="ECO:0000259" key="13">
    <source>
        <dbReference type="Pfam" id="PF07992"/>
    </source>
</evidence>
<feature type="disulfide bond" description="Redox-active" evidence="10">
    <location>
        <begin position="43"/>
        <end position="48"/>
    </location>
</feature>
<sequence>MGNYDAVIIGFGKGGKTLAQELAAAGKRVALIERSEKMFGGTCINVGCIPSKSLVHSAALSRDMGGSFEEKTHRYELAIAEKNKLTAKLRQKNYKKLNDLPNVEIYVGVGSLRDAHTVIVERAGTTDELKTDLIFLNTGASPFIPPIPGLKESKYAYLSETLLDLERLPKRLVIIGGGYIGMEFASMYQNFGSQVTVIQDGPVFLPREDEEIAAAVLQSLRDRGVRVLLSAKTTKVTDMDNHAVLNVTAQDEEVTIQAEAILVATGRRPNVAGLNLEAAGVELTERGAVKTDIHLRTTAPNIWAMGDVTGGLQFTYISLDDYRIVTSAVLGDGSRTTKNRGAVPYSVFLDPPFSRVGLSEKEAGDKGYEIKIMRLPAMAIPKAQVLQKPTGMLKAVIDQRTGQILGAHLFCEESYEMINLIKLAMDAEVPYTVLGNAIYTHPTMSEAFNDLFRG</sequence>
<organism evidence="14 15">
    <name type="scientific">Diplocloster agilis</name>
    <dbReference type="NCBI Taxonomy" id="2850323"/>
    <lineage>
        <taxon>Bacteria</taxon>
        <taxon>Bacillati</taxon>
        <taxon>Bacillota</taxon>
        <taxon>Clostridia</taxon>
        <taxon>Lachnospirales</taxon>
        <taxon>Lachnospiraceae</taxon>
        <taxon>Diplocloster</taxon>
    </lineage>
</organism>
<comment type="similarity">
    <text evidence="1 11">Belongs to the class-I pyridine nucleotide-disulfide oxidoreductase family.</text>
</comment>
<dbReference type="Pfam" id="PF02852">
    <property type="entry name" value="Pyr_redox_dim"/>
    <property type="match status" value="1"/>
</dbReference>
<dbReference type="InterPro" id="IPR004099">
    <property type="entry name" value="Pyr_nucl-diS_OxRdtase_dimer"/>
</dbReference>
<feature type="binding site" evidence="9">
    <location>
        <position position="110"/>
    </location>
    <ligand>
        <name>FAD</name>
        <dbReference type="ChEBI" id="CHEBI:57692"/>
    </ligand>
</feature>
<evidence type="ECO:0000256" key="2">
    <source>
        <dbReference type="ARBA" id="ARBA00022630"/>
    </source>
</evidence>
<feature type="domain" description="FAD/NAD(P)-binding" evidence="13">
    <location>
        <begin position="4"/>
        <end position="316"/>
    </location>
</feature>
<evidence type="ECO:0000256" key="11">
    <source>
        <dbReference type="RuleBase" id="RU003691"/>
    </source>
</evidence>
<keyword evidence="5 11" id="KW-0560">Oxidoreductase</keyword>
<comment type="cofactor">
    <cofactor evidence="9">
        <name>FAD</name>
        <dbReference type="ChEBI" id="CHEBI:57692"/>
    </cofactor>
    <text evidence="9">Binds 1 FAD per subunit.</text>
</comment>
<dbReference type="Gene3D" id="3.30.390.30">
    <property type="match status" value="1"/>
</dbReference>
<comment type="caution">
    <text evidence="14">The sequence shown here is derived from an EMBL/GenBank/DDBJ whole genome shotgun (WGS) entry which is preliminary data.</text>
</comment>
<dbReference type="InterPro" id="IPR023753">
    <property type="entry name" value="FAD/NAD-binding_dom"/>
</dbReference>
<evidence type="ECO:0000259" key="12">
    <source>
        <dbReference type="Pfam" id="PF02852"/>
    </source>
</evidence>
<dbReference type="PIRSF" id="PIRSF000350">
    <property type="entry name" value="Mercury_reductase_MerA"/>
    <property type="match status" value="1"/>
</dbReference>
<reference evidence="14" key="1">
    <citation type="submission" date="2021-06" db="EMBL/GenBank/DDBJ databases">
        <title>Description of novel taxa of the family Lachnospiraceae.</title>
        <authorList>
            <person name="Chaplin A.V."/>
            <person name="Sokolova S.R."/>
            <person name="Pikina A.P."/>
            <person name="Korzhanova M."/>
            <person name="Belova V."/>
            <person name="Korostin D."/>
            <person name="Efimov B.A."/>
        </authorList>
    </citation>
    <scope>NUCLEOTIDE SEQUENCE</scope>
    <source>
        <strain evidence="14">ASD5720</strain>
    </source>
</reference>
<dbReference type="SUPFAM" id="SSF51905">
    <property type="entry name" value="FAD/NAD(P)-binding domain"/>
    <property type="match status" value="1"/>
</dbReference>
<dbReference type="AlphaFoldDB" id="A0A949NGY4"/>
<evidence type="ECO:0000256" key="6">
    <source>
        <dbReference type="ARBA" id="ARBA00023157"/>
    </source>
</evidence>
<feature type="binding site" evidence="9">
    <location>
        <begin position="176"/>
        <end position="183"/>
    </location>
    <ligand>
        <name>NAD(+)</name>
        <dbReference type="ChEBI" id="CHEBI:57540"/>
    </ligand>
</feature>
<protein>
    <submittedName>
        <fullName evidence="14">FAD-dependent oxidoreductase</fullName>
    </submittedName>
</protein>
<dbReference type="PANTHER" id="PTHR43014:SF4">
    <property type="entry name" value="PYRIDINE NUCLEOTIDE-DISULFIDE OXIDOREDUCTASE RCLA-RELATED"/>
    <property type="match status" value="1"/>
</dbReference>
<dbReference type="InterPro" id="IPR036188">
    <property type="entry name" value="FAD/NAD-bd_sf"/>
</dbReference>
<evidence type="ECO:0000256" key="7">
    <source>
        <dbReference type="ARBA" id="ARBA00023284"/>
    </source>
</evidence>
<evidence type="ECO:0000256" key="4">
    <source>
        <dbReference type="ARBA" id="ARBA00022857"/>
    </source>
</evidence>
<dbReference type="GO" id="GO:0003955">
    <property type="term" value="F:NAD(P)H dehydrogenase (quinone) activity"/>
    <property type="evidence" value="ECO:0007669"/>
    <property type="project" value="TreeGrafter"/>
</dbReference>
<dbReference type="Pfam" id="PF07992">
    <property type="entry name" value="Pyr_redox_2"/>
    <property type="match status" value="1"/>
</dbReference>
<dbReference type="PANTHER" id="PTHR43014">
    <property type="entry name" value="MERCURIC REDUCTASE"/>
    <property type="match status" value="1"/>
</dbReference>
<dbReference type="PROSITE" id="PS00076">
    <property type="entry name" value="PYRIDINE_REDOX_1"/>
    <property type="match status" value="1"/>
</dbReference>
<evidence type="ECO:0000256" key="5">
    <source>
        <dbReference type="ARBA" id="ARBA00023002"/>
    </source>
</evidence>
<proteinExistence type="inferred from homology"/>
<dbReference type="InterPro" id="IPR001100">
    <property type="entry name" value="Pyr_nuc-diS_OxRdtase"/>
</dbReference>
<accession>A0A949NGY4</accession>
<keyword evidence="2 11" id="KW-0285">Flavoprotein</keyword>
<evidence type="ECO:0000313" key="15">
    <source>
        <dbReference type="Proteomes" id="UP000712157"/>
    </source>
</evidence>
<feature type="domain" description="Pyridine nucleotide-disulphide oxidoreductase dimerisation" evidence="12">
    <location>
        <begin position="343"/>
        <end position="450"/>
    </location>
</feature>
<feature type="binding site" evidence="9">
    <location>
        <position position="266"/>
    </location>
    <ligand>
        <name>NAD(+)</name>
        <dbReference type="ChEBI" id="CHEBI:57540"/>
    </ligand>
</feature>
<evidence type="ECO:0000313" key="14">
    <source>
        <dbReference type="EMBL" id="MBU9737283.1"/>
    </source>
</evidence>
<dbReference type="GO" id="GO:0016668">
    <property type="term" value="F:oxidoreductase activity, acting on a sulfur group of donors, NAD(P) as acceptor"/>
    <property type="evidence" value="ECO:0007669"/>
    <property type="project" value="InterPro"/>
</dbReference>
<evidence type="ECO:0000256" key="3">
    <source>
        <dbReference type="ARBA" id="ARBA00022827"/>
    </source>
</evidence>
<keyword evidence="9" id="KW-0520">NAD</keyword>
<dbReference type="Gene3D" id="3.50.50.60">
    <property type="entry name" value="FAD/NAD(P)-binding domain"/>
    <property type="match status" value="2"/>
</dbReference>
<evidence type="ECO:0000256" key="9">
    <source>
        <dbReference type="PIRSR" id="PIRSR000350-3"/>
    </source>
</evidence>
<dbReference type="PRINTS" id="PR00411">
    <property type="entry name" value="PNDRDTASEI"/>
</dbReference>
<feature type="binding site" evidence="9">
    <location>
        <position position="307"/>
    </location>
    <ligand>
        <name>FAD</name>
        <dbReference type="ChEBI" id="CHEBI:57692"/>
    </ligand>
</feature>
<name>A0A949NGY4_9FIRM</name>
<keyword evidence="6" id="KW-1015">Disulfide bond</keyword>
<feature type="active site" description="Proton acceptor" evidence="8">
    <location>
        <position position="441"/>
    </location>
</feature>